<dbReference type="EMBL" id="JAACJN010000021">
    <property type="protein sequence ID" value="KAF5389515.1"/>
    <property type="molecule type" value="Genomic_DNA"/>
</dbReference>
<feature type="transmembrane region" description="Helical" evidence="6">
    <location>
        <begin position="557"/>
        <end position="579"/>
    </location>
</feature>
<feature type="region of interest" description="Disordered" evidence="5">
    <location>
        <begin position="212"/>
        <end position="275"/>
    </location>
</feature>
<accession>A0A8H5HU80</accession>
<gene>
    <name evidence="7" type="ORF">D9757_004198</name>
</gene>
<comment type="subcellular location">
    <subcellularLocation>
        <location evidence="1">Membrane</location>
        <topology evidence="1">Multi-pass membrane protein</topology>
    </subcellularLocation>
</comment>
<evidence type="ECO:0000256" key="6">
    <source>
        <dbReference type="SAM" id="Phobius"/>
    </source>
</evidence>
<feature type="transmembrane region" description="Helical" evidence="6">
    <location>
        <begin position="115"/>
        <end position="138"/>
    </location>
</feature>
<keyword evidence="4 6" id="KW-0472">Membrane</keyword>
<dbReference type="GO" id="GO:0055085">
    <property type="term" value="P:transmembrane transport"/>
    <property type="evidence" value="ECO:0007669"/>
    <property type="project" value="InterPro"/>
</dbReference>
<protein>
    <submittedName>
        <fullName evidence="7">Uncharacterized protein</fullName>
    </submittedName>
</protein>
<feature type="transmembrane region" description="Helical" evidence="6">
    <location>
        <begin position="519"/>
        <end position="537"/>
    </location>
</feature>
<evidence type="ECO:0000313" key="7">
    <source>
        <dbReference type="EMBL" id="KAF5389515.1"/>
    </source>
</evidence>
<dbReference type="Pfam" id="PF03547">
    <property type="entry name" value="Mem_trans"/>
    <property type="match status" value="1"/>
</dbReference>
<feature type="transmembrane region" description="Helical" evidence="6">
    <location>
        <begin position="52"/>
        <end position="75"/>
    </location>
</feature>
<dbReference type="GO" id="GO:0016020">
    <property type="term" value="C:membrane"/>
    <property type="evidence" value="ECO:0007669"/>
    <property type="project" value="UniProtKB-SubCell"/>
</dbReference>
<feature type="transmembrane region" description="Helical" evidence="6">
    <location>
        <begin position="354"/>
        <end position="378"/>
    </location>
</feature>
<feature type="transmembrane region" description="Helical" evidence="6">
    <location>
        <begin position="158"/>
        <end position="176"/>
    </location>
</feature>
<reference evidence="7 8" key="1">
    <citation type="journal article" date="2020" name="ISME J.">
        <title>Uncovering the hidden diversity of litter-decomposition mechanisms in mushroom-forming fungi.</title>
        <authorList>
            <person name="Floudas D."/>
            <person name="Bentzer J."/>
            <person name="Ahren D."/>
            <person name="Johansson T."/>
            <person name="Persson P."/>
            <person name="Tunlid A."/>
        </authorList>
    </citation>
    <scope>NUCLEOTIDE SEQUENCE [LARGE SCALE GENOMIC DNA]</scope>
    <source>
        <strain evidence="7 8">CBS 406.79</strain>
    </source>
</reference>
<keyword evidence="2 6" id="KW-0812">Transmembrane</keyword>
<dbReference type="PANTHER" id="PTHR31794">
    <property type="entry name" value="AUXIN EFFLUX TRANSPORTER FAMILY PROTEIN (EUROFUNG)"/>
    <property type="match status" value="1"/>
</dbReference>
<feature type="region of interest" description="Disordered" evidence="5">
    <location>
        <begin position="304"/>
        <end position="330"/>
    </location>
</feature>
<dbReference type="AlphaFoldDB" id="A0A8H5HU80"/>
<proteinExistence type="predicted"/>
<sequence length="581" mass="64455">MFNTALAARPPINVGALLITVFASILEVFVLCLAGYILAWKGILDKKTQKQLNRINVSLFTPCLLFSKVAFFLSPEKLRELWVIPIFFVIVTTLSMLVAWFLGVSARLSRSQRSFAIAASMFMNSNSLPVALMQSLVFTVNGLKWTSDDNTNAMLGRALTYLVLYSTFGMILRWSYGVRLLAQADDPIDSPIRLPDDEDETSQRRIRDLEQAVRTSTSTATMVDPTATEYRPKTPPSIVIDDSHTQHSSAPSSDDGEREANLRAPPAPFRHPHRKNSYFYRSFPNSPNQSRVSLGEGALVYNDDEEEEDGARNAETFTRPPPRRQSTLQHHHSVEVYEPPSALQRYLVQPLIKFWNGFTEFMTVPLYAAALSIIVAMLPAMQHALEVHLYPVKGALESSGSCSIPVTLVVLGAYFYKESDASNEVVPTRIESAQQAGVVPNGSREPSALEHARGLLSKLNPNRRRPAPLSEPGLETFPGETKTVIISVMSRMVLTPMILMPLIAFAAKEDWHNVFEDPVFVVSNVLLVASPPALTLAQITQAASGDAFERLISRTIFWSYCVATPPLMIFYVVVGLIFAGF</sequence>
<dbReference type="InterPro" id="IPR004776">
    <property type="entry name" value="Mem_transp_PIN-like"/>
</dbReference>
<evidence type="ECO:0000256" key="4">
    <source>
        <dbReference type="ARBA" id="ARBA00023136"/>
    </source>
</evidence>
<comment type="caution">
    <text evidence="7">The sequence shown here is derived from an EMBL/GenBank/DDBJ whole genome shotgun (WGS) entry which is preliminary data.</text>
</comment>
<evidence type="ECO:0000256" key="2">
    <source>
        <dbReference type="ARBA" id="ARBA00022692"/>
    </source>
</evidence>
<dbReference type="Proteomes" id="UP000518752">
    <property type="component" value="Unassembled WGS sequence"/>
</dbReference>
<name>A0A8H5HU80_9AGAR</name>
<organism evidence="7 8">
    <name type="scientific">Collybiopsis confluens</name>
    <dbReference type="NCBI Taxonomy" id="2823264"/>
    <lineage>
        <taxon>Eukaryota</taxon>
        <taxon>Fungi</taxon>
        <taxon>Dikarya</taxon>
        <taxon>Basidiomycota</taxon>
        <taxon>Agaricomycotina</taxon>
        <taxon>Agaricomycetes</taxon>
        <taxon>Agaricomycetidae</taxon>
        <taxon>Agaricales</taxon>
        <taxon>Marasmiineae</taxon>
        <taxon>Omphalotaceae</taxon>
        <taxon>Collybiopsis</taxon>
    </lineage>
</organism>
<dbReference type="OrthoDB" id="2499604at2759"/>
<keyword evidence="3 6" id="KW-1133">Transmembrane helix</keyword>
<dbReference type="GO" id="GO:0005783">
    <property type="term" value="C:endoplasmic reticulum"/>
    <property type="evidence" value="ECO:0007669"/>
    <property type="project" value="TreeGrafter"/>
</dbReference>
<feature type="transmembrane region" description="Helical" evidence="6">
    <location>
        <begin position="12"/>
        <end position="40"/>
    </location>
</feature>
<evidence type="ECO:0000256" key="1">
    <source>
        <dbReference type="ARBA" id="ARBA00004141"/>
    </source>
</evidence>
<feature type="transmembrane region" description="Helical" evidence="6">
    <location>
        <begin position="81"/>
        <end position="103"/>
    </location>
</feature>
<evidence type="ECO:0000256" key="5">
    <source>
        <dbReference type="SAM" id="MobiDB-lite"/>
    </source>
</evidence>
<dbReference type="PANTHER" id="PTHR31794:SF2">
    <property type="entry name" value="AUXIN EFFLUX TRANSPORTER FAMILY PROTEIN (EUROFUNG)"/>
    <property type="match status" value="1"/>
</dbReference>
<keyword evidence="8" id="KW-1185">Reference proteome</keyword>
<evidence type="ECO:0000313" key="8">
    <source>
        <dbReference type="Proteomes" id="UP000518752"/>
    </source>
</evidence>
<evidence type="ECO:0000256" key="3">
    <source>
        <dbReference type="ARBA" id="ARBA00022989"/>
    </source>
</evidence>
<feature type="transmembrane region" description="Helical" evidence="6">
    <location>
        <begin position="484"/>
        <end position="507"/>
    </location>
</feature>